<dbReference type="PANTHER" id="PTHR31596">
    <property type="entry name" value="T-CELL ACTIVATION INHIBITOR, MITOCHONDRIAL"/>
    <property type="match status" value="1"/>
</dbReference>
<evidence type="ECO:0000313" key="2">
    <source>
        <dbReference type="EMBL" id="CAG8579173.1"/>
    </source>
</evidence>
<name>A0A9N9G208_9GLOM</name>
<dbReference type="InterPro" id="IPR027986">
    <property type="entry name" value="TCAIM"/>
</dbReference>
<feature type="domain" description="DUF4460" evidence="1">
    <location>
        <begin position="13"/>
        <end position="83"/>
    </location>
</feature>
<dbReference type="GO" id="GO:0005739">
    <property type="term" value="C:mitochondrion"/>
    <property type="evidence" value="ECO:0007669"/>
    <property type="project" value="TreeGrafter"/>
</dbReference>
<organism evidence="2 3">
    <name type="scientific">Paraglomus brasilianum</name>
    <dbReference type="NCBI Taxonomy" id="144538"/>
    <lineage>
        <taxon>Eukaryota</taxon>
        <taxon>Fungi</taxon>
        <taxon>Fungi incertae sedis</taxon>
        <taxon>Mucoromycota</taxon>
        <taxon>Glomeromycotina</taxon>
        <taxon>Glomeromycetes</taxon>
        <taxon>Paraglomerales</taxon>
        <taxon>Paraglomeraceae</taxon>
        <taxon>Paraglomus</taxon>
    </lineage>
</organism>
<dbReference type="OrthoDB" id="2097874at2759"/>
<dbReference type="PANTHER" id="PTHR31596:SF1">
    <property type="entry name" value="T-CELL ACTIVATION INHIBITOR, MITOCHONDRIAL"/>
    <property type="match status" value="1"/>
</dbReference>
<proteinExistence type="predicted"/>
<gene>
    <name evidence="2" type="ORF">PBRASI_LOCUS6524</name>
</gene>
<dbReference type="InterPro" id="IPR028031">
    <property type="entry name" value="DUF4460"/>
</dbReference>
<evidence type="ECO:0000259" key="1">
    <source>
        <dbReference type="Pfam" id="PF14687"/>
    </source>
</evidence>
<dbReference type="AlphaFoldDB" id="A0A9N9G208"/>
<comment type="caution">
    <text evidence="2">The sequence shown here is derived from an EMBL/GenBank/DDBJ whole genome shotgun (WGS) entry which is preliminary data.</text>
</comment>
<protein>
    <submittedName>
        <fullName evidence="2">5718_t:CDS:1</fullName>
    </submittedName>
</protein>
<dbReference type="Pfam" id="PF14687">
    <property type="entry name" value="DUF4460"/>
    <property type="match status" value="1"/>
</dbReference>
<sequence>MQGTAKLHPSGSIIKQYLKPFILRIHPDFFHKHPRERRVNAASLQKLYDVIGPLIPKRAASTPQINADSKVELEFHYKHEDELKKVQRSIATPKSCKRSLAPWQTTYDFLSLCHQVGVHIDTEVFDQVEQQLEEFTKHKGINSGKSLREIFVEELKHSLAFDQTSTALIRNKTRHDHDQWLLNEFVGSNRLLFFGESLSKEQKLTFMNTAYNYLMDNKMKETWWNKIPVIVINAREKSNFKNGVIVMHYDIKEEDLAEYLNHNLSRIFLEYHDIITKKLQQQ</sequence>
<dbReference type="EMBL" id="CAJVPI010000875">
    <property type="protein sequence ID" value="CAG8579173.1"/>
    <property type="molecule type" value="Genomic_DNA"/>
</dbReference>
<evidence type="ECO:0000313" key="3">
    <source>
        <dbReference type="Proteomes" id="UP000789739"/>
    </source>
</evidence>
<dbReference type="Proteomes" id="UP000789739">
    <property type="component" value="Unassembled WGS sequence"/>
</dbReference>
<accession>A0A9N9G208</accession>
<reference evidence="2" key="1">
    <citation type="submission" date="2021-06" db="EMBL/GenBank/DDBJ databases">
        <authorList>
            <person name="Kallberg Y."/>
            <person name="Tangrot J."/>
            <person name="Rosling A."/>
        </authorList>
    </citation>
    <scope>NUCLEOTIDE SEQUENCE</scope>
    <source>
        <strain evidence="2">BR232B</strain>
    </source>
</reference>
<keyword evidence="3" id="KW-1185">Reference proteome</keyword>